<gene>
    <name evidence="10" type="ORF">F9K24_09255</name>
</gene>
<dbReference type="Gene3D" id="1.10.760.10">
    <property type="entry name" value="Cytochrome c-like domain"/>
    <property type="match status" value="3"/>
</dbReference>
<evidence type="ECO:0000256" key="6">
    <source>
        <dbReference type="PROSITE-ProRule" id="PRU00433"/>
    </source>
</evidence>
<feature type="region of interest" description="Disordered" evidence="7">
    <location>
        <begin position="384"/>
        <end position="405"/>
    </location>
</feature>
<organism evidence="10 11">
    <name type="scientific">Leptonema illini</name>
    <dbReference type="NCBI Taxonomy" id="183"/>
    <lineage>
        <taxon>Bacteria</taxon>
        <taxon>Pseudomonadati</taxon>
        <taxon>Spirochaetota</taxon>
        <taxon>Spirochaetia</taxon>
        <taxon>Leptospirales</taxon>
        <taxon>Leptospiraceae</taxon>
        <taxon>Leptonema</taxon>
    </lineage>
</organism>
<dbReference type="GO" id="GO:0030313">
    <property type="term" value="C:cell envelope"/>
    <property type="evidence" value="ECO:0007669"/>
    <property type="project" value="UniProtKB-SubCell"/>
</dbReference>
<dbReference type="AlphaFoldDB" id="A0A833LXN9"/>
<evidence type="ECO:0000256" key="7">
    <source>
        <dbReference type="SAM" id="MobiDB-lite"/>
    </source>
</evidence>
<keyword evidence="3 6" id="KW-0479">Metal-binding</keyword>
<accession>A0A833LXN9</accession>
<evidence type="ECO:0000256" key="8">
    <source>
        <dbReference type="SAM" id="SignalP"/>
    </source>
</evidence>
<evidence type="ECO:0000256" key="3">
    <source>
        <dbReference type="ARBA" id="ARBA00022723"/>
    </source>
</evidence>
<dbReference type="InterPro" id="IPR004852">
    <property type="entry name" value="Di-haem_cyt_c_peroxidsae"/>
</dbReference>
<dbReference type="GO" id="GO:0009055">
    <property type="term" value="F:electron transfer activity"/>
    <property type="evidence" value="ECO:0007669"/>
    <property type="project" value="InterPro"/>
</dbReference>
<feature type="signal peptide" evidence="8">
    <location>
        <begin position="1"/>
        <end position="29"/>
    </location>
</feature>
<dbReference type="GO" id="GO:0020037">
    <property type="term" value="F:heme binding"/>
    <property type="evidence" value="ECO:0007669"/>
    <property type="project" value="InterPro"/>
</dbReference>
<keyword evidence="4" id="KW-0560">Oxidoreductase</keyword>
<reference evidence="10 11" key="1">
    <citation type="submission" date="2019-10" db="EMBL/GenBank/DDBJ databases">
        <title>Extracellular Electron Transfer in a Candidatus Methanoperedens spp. Enrichment Culture.</title>
        <authorList>
            <person name="Berger S."/>
            <person name="Rangel Shaw D."/>
            <person name="Berben T."/>
            <person name="In 'T Zandt M."/>
            <person name="Frank J."/>
            <person name="Reimann J."/>
            <person name="Jetten M.S.M."/>
            <person name="Welte C.U."/>
        </authorList>
    </citation>
    <scope>NUCLEOTIDE SEQUENCE [LARGE SCALE GENOMIC DNA]</scope>
    <source>
        <strain evidence="10">SB12</strain>
    </source>
</reference>
<name>A0A833LXN9_9LEPT</name>
<comment type="caution">
    <text evidence="10">The sequence shown here is derived from an EMBL/GenBank/DDBJ whole genome shotgun (WGS) entry which is preliminary data.</text>
</comment>
<evidence type="ECO:0000259" key="9">
    <source>
        <dbReference type="PROSITE" id="PS51007"/>
    </source>
</evidence>
<dbReference type="InterPro" id="IPR009056">
    <property type="entry name" value="Cyt_c-like_dom"/>
</dbReference>
<feature type="domain" description="Cytochrome c" evidence="9">
    <location>
        <begin position="239"/>
        <end position="433"/>
    </location>
</feature>
<dbReference type="InterPro" id="IPR051395">
    <property type="entry name" value="Cytochrome_c_Peroxidase/MauG"/>
</dbReference>
<proteinExistence type="predicted"/>
<protein>
    <submittedName>
        <fullName evidence="10">Di-heme enzyme</fullName>
    </submittedName>
</protein>
<dbReference type="PROSITE" id="PS51007">
    <property type="entry name" value="CYTC"/>
    <property type="match status" value="1"/>
</dbReference>
<dbReference type="Pfam" id="PF03150">
    <property type="entry name" value="CCP_MauG"/>
    <property type="match status" value="1"/>
</dbReference>
<dbReference type="Proteomes" id="UP000460298">
    <property type="component" value="Unassembled WGS sequence"/>
</dbReference>
<evidence type="ECO:0000256" key="4">
    <source>
        <dbReference type="ARBA" id="ARBA00023002"/>
    </source>
</evidence>
<feature type="chain" id="PRO_5032903508" evidence="8">
    <location>
        <begin position="30"/>
        <end position="455"/>
    </location>
</feature>
<evidence type="ECO:0000256" key="1">
    <source>
        <dbReference type="ARBA" id="ARBA00004196"/>
    </source>
</evidence>
<dbReference type="PANTHER" id="PTHR30600">
    <property type="entry name" value="CYTOCHROME C PEROXIDASE-RELATED"/>
    <property type="match status" value="1"/>
</dbReference>
<dbReference type="InterPro" id="IPR036909">
    <property type="entry name" value="Cyt_c-like_dom_sf"/>
</dbReference>
<comment type="subcellular location">
    <subcellularLocation>
        <location evidence="1">Cell envelope</location>
    </subcellularLocation>
</comment>
<keyword evidence="8" id="KW-0732">Signal</keyword>
<dbReference type="PROSITE" id="PS51257">
    <property type="entry name" value="PROKAR_LIPOPROTEIN"/>
    <property type="match status" value="1"/>
</dbReference>
<dbReference type="GO" id="GO:0046872">
    <property type="term" value="F:metal ion binding"/>
    <property type="evidence" value="ECO:0007669"/>
    <property type="project" value="UniProtKB-KW"/>
</dbReference>
<evidence type="ECO:0000256" key="2">
    <source>
        <dbReference type="ARBA" id="ARBA00022617"/>
    </source>
</evidence>
<dbReference type="PANTHER" id="PTHR30600:SF14">
    <property type="entry name" value="CYTOCHROME C PEROXIDASE"/>
    <property type="match status" value="1"/>
</dbReference>
<dbReference type="EMBL" id="WBUI01000007">
    <property type="protein sequence ID" value="KAB2933044.1"/>
    <property type="molecule type" value="Genomic_DNA"/>
</dbReference>
<feature type="compositionally biased region" description="Polar residues" evidence="7">
    <location>
        <begin position="393"/>
        <end position="405"/>
    </location>
</feature>
<dbReference type="NCBIfam" id="TIGR04039">
    <property type="entry name" value="MXAN_0977_Heme2"/>
    <property type="match status" value="1"/>
</dbReference>
<keyword evidence="5 6" id="KW-0408">Iron</keyword>
<dbReference type="SUPFAM" id="SSF46626">
    <property type="entry name" value="Cytochrome c"/>
    <property type="match status" value="2"/>
</dbReference>
<dbReference type="GO" id="GO:0004130">
    <property type="term" value="F:cytochrome-c peroxidase activity"/>
    <property type="evidence" value="ECO:0007669"/>
    <property type="project" value="TreeGrafter"/>
</dbReference>
<evidence type="ECO:0000256" key="5">
    <source>
        <dbReference type="ARBA" id="ARBA00023004"/>
    </source>
</evidence>
<dbReference type="InterPro" id="IPR023929">
    <property type="entry name" value="MbnH-like"/>
</dbReference>
<sequence>MNVNRKQVYPEFLLRAGLCLSMALFLSCAKSGSDDLSTLALLSPASSASSCASFTWSLPAGIPTPAVPSSNCQTAEKVELGRMLFYDKQLSGNGTQSCASCHRQEFAFTDRKSRAVGSTGQVHKRNAQHLSNVAYLTFLNWANSAVDNLELQAAAPLFLEFAPDHGTIVELGFPQSEIHDRFASHSLYNERFQAAFPGEADPYTEQNIRKALAAFQRTLMSFDSPYDRFTRGDSAALTAAQKRGLEVFNNEKGECFHCHGGFNFTDTTFHSGSTQVESAFHNNGFYSENDFANSLNQPGERGLLDLTGESTDEGRFRAPSLRNVGVTFPYLHDGSVDCTPPRNASEVLSEFNAPVDVTSCGADDDARARFMLMMIVEHYRSGAQHYPDRTADGNATGTSRSVHSQVDTANFPRAGVITQQDAQDLVEFLMSLTDDSFLTDPAHSNPLPADSRFGP</sequence>
<evidence type="ECO:0000313" key="11">
    <source>
        <dbReference type="Proteomes" id="UP000460298"/>
    </source>
</evidence>
<evidence type="ECO:0000313" key="10">
    <source>
        <dbReference type="EMBL" id="KAB2933044.1"/>
    </source>
</evidence>
<keyword evidence="2 6" id="KW-0349">Heme</keyword>